<dbReference type="Proteomes" id="UP001161247">
    <property type="component" value="Chromosome 7"/>
</dbReference>
<feature type="domain" description="NB-ARC" evidence="11">
    <location>
        <begin position="499"/>
        <end position="671"/>
    </location>
</feature>
<dbReference type="FunFam" id="1.10.10.10:FF:000322">
    <property type="entry name" value="Probable disease resistance protein At1g63360"/>
    <property type="match status" value="1"/>
</dbReference>
<gene>
    <name evidence="13" type="ORF">OLC1_LOCUS19229</name>
</gene>
<dbReference type="InterPro" id="IPR032675">
    <property type="entry name" value="LRR_dom_sf"/>
</dbReference>
<dbReference type="PANTHER" id="PTHR23155">
    <property type="entry name" value="DISEASE RESISTANCE PROTEIN RP"/>
    <property type="match status" value="1"/>
</dbReference>
<feature type="domain" description="Disease resistance protein winged helix" evidence="12">
    <location>
        <begin position="754"/>
        <end position="823"/>
    </location>
</feature>
<keyword evidence="14" id="KW-1185">Reference proteome</keyword>
<evidence type="ECO:0000313" key="14">
    <source>
        <dbReference type="Proteomes" id="UP001161247"/>
    </source>
</evidence>
<dbReference type="GO" id="GO:0005737">
    <property type="term" value="C:cytoplasm"/>
    <property type="evidence" value="ECO:0007669"/>
    <property type="project" value="UniProtKB-SubCell"/>
</dbReference>
<sequence>MDQTSSGFDSVVEELQWLEIQTGFPEVLQQELRFLKMFMVCLTKFEEAGKDNHLANAVASLEAGLSILMRENEGEDSESGSRILLKNFEQLKPEMTNKCGVLLDSFRSISCSSNEILELVDCVVGNFQDLAILKADVLDSVKHRILLLGRKLCFLKALIPKRCIEHHHSGLEYVLNYVKGLVHDAANLSLLCLLKDKDEMMTKGLHAVFLDMWHMFIPGNAEVKEMFRGFYLATSSHKFEAGQIATSLVDLLLEGSADHFNDHVEMLRDGLIVIVSFCLDPVDEKDKALTNGGDGQIEEAINEVLSLILSIHLDESKVDVFSFLKAIEKVKVEIRRVYVPMLNPLDFNFPMTNAIGYINFLLENLKDMVNCNPHRIVFTKHQVMMILDQIHSLKPSLEIVTELQKVRKDLNEFLKQFINTMFLADHVISSCLLIDHPIWYDMLRLSDIIEGIKFIQKEVQRYSDHMLNARMSSTEMDSSPIQVRQANTSNIEGPVVGRKDELEMIIEKLKRGTAQLDIVSIVGMPGLGKTTIAKKVYNDPSIKYYFHIRAWCCLSQIYRLRELYFDILSDVTGVDDHRSYSNNTDDDLAEKLRKCLKGRKYLIVVDDIWNVEPWDRMKYSFPDDNNGSRIVFTTRIHNLVSQAKLNCSPHPLRSLSNEESWGLLQGKLFHGHSFPLDDELTEIGKNIAKNCNGLPLAVVLIAGILVGKDKEFWQHTEYHTSSQIVSEGCMDVLELSYNHLPDNLKPCFLYFGAFEEDKVVRAQKLMSLWIAEGLIPRTSEKSSYEVAEDYLSDLISRNLVILKERSSIGGIKSCGVHDLLHNLCLVKSREANFLHRVQDSDVSQSSSSPKKFDNYRLFIHAGWSKFVDTKPAGPFVHSLVLYGDQTESDKLSRAIMVFNSFNHLNVLDLGLIYMFGGFPQQVTLMVHLRYLSILCSGRELPESFVNLCNLETLVFPRMMVGLPEFFWKMKSLRHVHIGELGLDGVEDHEYGQLENLEILSKPFFVLTNRWKELLRRLPRLRKLKFTLDPFGSKFPELGSLLTHLESLTVVSGARVKGRLAKYKFPAFDFPVSLRKLTLKGLKVQWSLISEIGQLPNLEVLKLNWYAFKGSKWDVEDGRFLKLKHLELNVLDLEQWTVQDEPFPRLERLIVSNCEKLRGIPSSFGDIPTLEKIDMYQCPRASRSAWKIFMEQRDVGNDVFELDIDVAYNDSDGDDEVSTDYG</sequence>
<reference evidence="13" key="1">
    <citation type="submission" date="2023-03" db="EMBL/GenBank/DDBJ databases">
        <authorList>
            <person name="Julca I."/>
        </authorList>
    </citation>
    <scope>NUCLEOTIDE SEQUENCE</scope>
</reference>
<dbReference type="InterPro" id="IPR058922">
    <property type="entry name" value="WHD_DRP"/>
</dbReference>
<dbReference type="Gene3D" id="3.80.10.10">
    <property type="entry name" value="Ribonuclease Inhibitor"/>
    <property type="match status" value="1"/>
</dbReference>
<dbReference type="GO" id="GO:0009626">
    <property type="term" value="P:plant-type hypersensitive response"/>
    <property type="evidence" value="ECO:0007669"/>
    <property type="project" value="UniProtKB-KW"/>
</dbReference>
<evidence type="ECO:0000256" key="10">
    <source>
        <dbReference type="ARBA" id="ARBA00022840"/>
    </source>
</evidence>
<evidence type="ECO:0000256" key="2">
    <source>
        <dbReference type="ARBA" id="ARBA00004496"/>
    </source>
</evidence>
<evidence type="ECO:0000256" key="9">
    <source>
        <dbReference type="ARBA" id="ARBA00022821"/>
    </source>
</evidence>
<dbReference type="GO" id="GO:0051607">
    <property type="term" value="P:defense response to virus"/>
    <property type="evidence" value="ECO:0007669"/>
    <property type="project" value="UniProtKB-ARBA"/>
</dbReference>
<dbReference type="Pfam" id="PF00931">
    <property type="entry name" value="NB-ARC"/>
    <property type="match status" value="1"/>
</dbReference>
<evidence type="ECO:0000259" key="12">
    <source>
        <dbReference type="Pfam" id="PF23559"/>
    </source>
</evidence>
<dbReference type="InterPro" id="IPR044974">
    <property type="entry name" value="Disease_R_plants"/>
</dbReference>
<comment type="function">
    <text evidence="1">Confers resistance to late blight (Phytophthora infestans) races carrying the avirulence gene Avr1. Resistance proteins guard the plant against pathogens that contain an appropriate avirulence protein via an indirect interaction with this avirulence protein. That triggers a defense system including the hypersensitive response, which restricts the pathogen growth.</text>
</comment>
<dbReference type="GO" id="GO:0043531">
    <property type="term" value="F:ADP binding"/>
    <property type="evidence" value="ECO:0007669"/>
    <property type="project" value="InterPro"/>
</dbReference>
<dbReference type="Gene3D" id="3.40.50.300">
    <property type="entry name" value="P-loop containing nucleotide triphosphate hydrolases"/>
    <property type="match status" value="1"/>
</dbReference>
<dbReference type="PRINTS" id="PR00364">
    <property type="entry name" value="DISEASERSIST"/>
</dbReference>
<dbReference type="GO" id="GO:0005524">
    <property type="term" value="F:ATP binding"/>
    <property type="evidence" value="ECO:0007669"/>
    <property type="project" value="UniProtKB-KW"/>
</dbReference>
<keyword evidence="9" id="KW-0611">Plant defense</keyword>
<dbReference type="Pfam" id="PF23559">
    <property type="entry name" value="WHD_DRP"/>
    <property type="match status" value="1"/>
</dbReference>
<evidence type="ECO:0000256" key="5">
    <source>
        <dbReference type="ARBA" id="ARBA00022614"/>
    </source>
</evidence>
<evidence type="ECO:0000256" key="3">
    <source>
        <dbReference type="ARBA" id="ARBA00008894"/>
    </source>
</evidence>
<evidence type="ECO:0000256" key="8">
    <source>
        <dbReference type="ARBA" id="ARBA00022741"/>
    </source>
</evidence>
<comment type="subcellular location">
    <subcellularLocation>
        <location evidence="2">Cytoplasm</location>
    </subcellularLocation>
</comment>
<dbReference type="FunFam" id="3.40.50.300:FF:001091">
    <property type="entry name" value="Probable disease resistance protein At1g61300"/>
    <property type="match status" value="1"/>
</dbReference>
<proteinExistence type="inferred from homology"/>
<dbReference type="AlphaFoldDB" id="A0AAV1DZ02"/>
<dbReference type="InterPro" id="IPR036388">
    <property type="entry name" value="WH-like_DNA-bd_sf"/>
</dbReference>
<organism evidence="13 14">
    <name type="scientific">Oldenlandia corymbosa var. corymbosa</name>
    <dbReference type="NCBI Taxonomy" id="529605"/>
    <lineage>
        <taxon>Eukaryota</taxon>
        <taxon>Viridiplantae</taxon>
        <taxon>Streptophyta</taxon>
        <taxon>Embryophyta</taxon>
        <taxon>Tracheophyta</taxon>
        <taxon>Spermatophyta</taxon>
        <taxon>Magnoliopsida</taxon>
        <taxon>eudicotyledons</taxon>
        <taxon>Gunneridae</taxon>
        <taxon>Pentapetalae</taxon>
        <taxon>asterids</taxon>
        <taxon>lamiids</taxon>
        <taxon>Gentianales</taxon>
        <taxon>Rubiaceae</taxon>
        <taxon>Rubioideae</taxon>
        <taxon>Spermacoceae</taxon>
        <taxon>Hedyotis-Oldenlandia complex</taxon>
        <taxon>Oldenlandia</taxon>
    </lineage>
</organism>
<keyword evidence="8" id="KW-0547">Nucleotide-binding</keyword>
<keyword evidence="7" id="KW-0677">Repeat</keyword>
<comment type="similarity">
    <text evidence="3">Belongs to the disease resistance NB-LRR family.</text>
</comment>
<evidence type="ECO:0000313" key="13">
    <source>
        <dbReference type="EMBL" id="CAI9111948.1"/>
    </source>
</evidence>
<dbReference type="PANTHER" id="PTHR23155:SF1152">
    <property type="entry name" value="AAA+ ATPASE DOMAIN-CONTAINING PROTEIN"/>
    <property type="match status" value="1"/>
</dbReference>
<dbReference type="Gene3D" id="1.10.8.430">
    <property type="entry name" value="Helical domain of apoptotic protease-activating factors"/>
    <property type="match status" value="1"/>
</dbReference>
<keyword evidence="4" id="KW-0963">Cytoplasm</keyword>
<evidence type="ECO:0000256" key="6">
    <source>
        <dbReference type="ARBA" id="ARBA00022667"/>
    </source>
</evidence>
<dbReference type="SUPFAM" id="SSF52058">
    <property type="entry name" value="L domain-like"/>
    <property type="match status" value="1"/>
</dbReference>
<dbReference type="InterPro" id="IPR027417">
    <property type="entry name" value="P-loop_NTPase"/>
</dbReference>
<dbReference type="EMBL" id="OX459124">
    <property type="protein sequence ID" value="CAI9111948.1"/>
    <property type="molecule type" value="Genomic_DNA"/>
</dbReference>
<evidence type="ECO:0000256" key="7">
    <source>
        <dbReference type="ARBA" id="ARBA00022737"/>
    </source>
</evidence>
<evidence type="ECO:0000256" key="4">
    <source>
        <dbReference type="ARBA" id="ARBA00022490"/>
    </source>
</evidence>
<dbReference type="InterPro" id="IPR042197">
    <property type="entry name" value="Apaf_helical"/>
</dbReference>
<dbReference type="Gene3D" id="1.10.10.10">
    <property type="entry name" value="Winged helix-like DNA-binding domain superfamily/Winged helix DNA-binding domain"/>
    <property type="match status" value="1"/>
</dbReference>
<keyword evidence="10" id="KW-0067">ATP-binding</keyword>
<evidence type="ECO:0000256" key="1">
    <source>
        <dbReference type="ARBA" id="ARBA00002074"/>
    </source>
</evidence>
<dbReference type="SUPFAM" id="SSF52540">
    <property type="entry name" value="P-loop containing nucleoside triphosphate hydrolases"/>
    <property type="match status" value="1"/>
</dbReference>
<evidence type="ECO:0000259" key="11">
    <source>
        <dbReference type="Pfam" id="PF00931"/>
    </source>
</evidence>
<accession>A0AAV1DZ02</accession>
<dbReference type="InterPro" id="IPR002182">
    <property type="entry name" value="NB-ARC"/>
</dbReference>
<keyword evidence="6" id="KW-0381">Hypersensitive response</keyword>
<name>A0AAV1DZ02_OLDCO</name>
<protein>
    <submittedName>
        <fullName evidence="13">OLC1v1012299C1</fullName>
    </submittedName>
</protein>
<keyword evidence="5" id="KW-0433">Leucine-rich repeat</keyword>